<dbReference type="PANTHER" id="PTHR45979:SF30">
    <property type="entry name" value="NUCLEOTIDYLTRANSFERASE"/>
    <property type="match status" value="1"/>
</dbReference>
<dbReference type="Proteomes" id="UP000288805">
    <property type="component" value="Unassembled WGS sequence"/>
</dbReference>
<comment type="caution">
    <text evidence="1">The sequence shown here is derived from an EMBL/GenBank/DDBJ whole genome shotgun (WGS) entry which is preliminary data.</text>
</comment>
<proteinExistence type="predicted"/>
<reference evidence="1 2" key="1">
    <citation type="journal article" date="2018" name="PLoS Genet.">
        <title>Population sequencing reveals clonal diversity and ancestral inbreeding in the grapevine cultivar Chardonnay.</title>
        <authorList>
            <person name="Roach M.J."/>
            <person name="Johnson D.L."/>
            <person name="Bohlmann J."/>
            <person name="van Vuuren H.J."/>
            <person name="Jones S.J."/>
            <person name="Pretorius I.S."/>
            <person name="Schmidt S.A."/>
            <person name="Borneman A.R."/>
        </authorList>
    </citation>
    <scope>NUCLEOTIDE SEQUENCE [LARGE SCALE GENOMIC DNA]</scope>
    <source>
        <strain evidence="2">cv. Chardonnay</strain>
        <tissue evidence="1">Leaf</tissue>
    </source>
</reference>
<evidence type="ECO:0000313" key="1">
    <source>
        <dbReference type="EMBL" id="RVX10065.1"/>
    </source>
</evidence>
<dbReference type="AlphaFoldDB" id="A0A438JM99"/>
<organism evidence="1 2">
    <name type="scientific">Vitis vinifera</name>
    <name type="common">Grape</name>
    <dbReference type="NCBI Taxonomy" id="29760"/>
    <lineage>
        <taxon>Eukaryota</taxon>
        <taxon>Viridiplantae</taxon>
        <taxon>Streptophyta</taxon>
        <taxon>Embryophyta</taxon>
        <taxon>Tracheophyta</taxon>
        <taxon>Spermatophyta</taxon>
        <taxon>Magnoliopsida</taxon>
        <taxon>eudicotyledons</taxon>
        <taxon>Gunneridae</taxon>
        <taxon>Pentapetalae</taxon>
        <taxon>rosids</taxon>
        <taxon>Vitales</taxon>
        <taxon>Vitaceae</taxon>
        <taxon>Viteae</taxon>
        <taxon>Vitis</taxon>
    </lineage>
</organism>
<protein>
    <recommendedName>
        <fullName evidence="3">DUF4283 domain-containing protein</fullName>
    </recommendedName>
</protein>
<evidence type="ECO:0008006" key="3">
    <source>
        <dbReference type="Google" id="ProtNLM"/>
    </source>
</evidence>
<gene>
    <name evidence="1" type="ORF">CK203_013014</name>
</gene>
<evidence type="ECO:0000313" key="2">
    <source>
        <dbReference type="Proteomes" id="UP000288805"/>
    </source>
</evidence>
<dbReference type="InterPro" id="IPR058921">
    <property type="entry name" value="PAP/OAS1-rel"/>
</dbReference>
<dbReference type="PANTHER" id="PTHR45979">
    <property type="entry name" value="PAP/OAS1 SUBSTRATE-BINDING DOMAIN SUPERFAMILY"/>
    <property type="match status" value="1"/>
</dbReference>
<dbReference type="EMBL" id="QGNW01000036">
    <property type="protein sequence ID" value="RVX10065.1"/>
    <property type="molecule type" value="Genomic_DNA"/>
</dbReference>
<name>A0A438JM99_VITVI</name>
<dbReference type="OrthoDB" id="273917at2759"/>
<sequence>MGQHEGWAQPTGLLPNGLLPNEGSSAIRVLDTERWLIAEERTAELIACIQPNQPSEELRNAVADYVQRIVVQCFPCQVRGGLRGGKCWFALESKTFQISIEVVRGKPRGIVLERSRGFSSWIRFRESSLSYLLEDVEAKKYCLVFPKGKGLVGGWFLLAKKLRALGVSTPTMSKVFFDPGIPTSEKVGCSLNEKVKGTYADATKSRLGSSFIILEGVGAGPVGFEGGLRISKLGGAFLLFEFENKCEVDMVLLRGNKWFKEREFQLQRWGPEVGCFWNGSHAKEVWLQWARILVRATGKDLPRSLQVVADHTCFAVCLWWEAPPWVSQVVPMFELCRSVGREVKDEFVSSSCIGESVRESQPIVQKLGSEEQLEYGGRNRGANGAAGRLAKGTVMESEVLGLGPRPAGCVEKKRKEVLGSSVWVQKKPMGGAGWAVGSNSLSPMGVGRAKGFKWPIGPEFKEAHYPSIFFGWLFSPKAPLEIVTKATGKELVVLVDEDLPAGGSLSGRPMHTDKALNSSSTTFLGPDEVLVVREGDSGGLESPEAVAMGWVPLQVVLSVDALALDGWKELSCS</sequence>
<accession>A0A438JM99</accession>